<evidence type="ECO:0000256" key="5">
    <source>
        <dbReference type="ARBA" id="ARBA00022741"/>
    </source>
</evidence>
<evidence type="ECO:0000256" key="3">
    <source>
        <dbReference type="ARBA" id="ARBA00022598"/>
    </source>
</evidence>
<dbReference type="InterPro" id="IPR009080">
    <property type="entry name" value="tRNAsynth_Ia_anticodon-bd"/>
</dbReference>
<sequence>MFPLSLSRLLRSPGYLYRSRFSRALTTPSNPPQQNTEHGPRIFNSLTKSKTPLPDTSGEPLKWYSCGPTVYDSSHLGHARNYVAQDVIRRVLADYFGYNIHYVMNVTDIDDKIIGRTREQYFLEKFSSTHTRLSSDLLSEIEILLKQFLSSRIPDLLHRNSGGPQAGPLCWSALLEALQETGRSEAALRANESLKGNVSFATRCLEALVTAQSILELGEPAAARDGVAQLILQSKEVLGPMLNAKFHDESIDPDLFGRTADFWEAQFFHDMARLNVLPPDTVTRASEYVLEIVDFITGIIHKGYGYVSNGSVYFDTAKFSASGVHQYNKLVAGAIGTQQNSQGDKKSAADFALWKAAKPGEPSWASPWGPGRPGWHIECSAMASSIFGANIHIHSGGVDLMFPHHTNELAQSEAFHNCSDWVDCFIHVGHLHIDGYKMSKSLKNFITIEDLLKRYTARQIRLAFLLRPWDSNLDYSDVIMTQEVLPLEASLNNFFSLVSSSSRNDATFKHGCTFGASERHLKEKFDNTKVTFHKALCDSINTPASIAAIRSLVSQTNTYLNQSSGSIDSFLVLGISRWIMRMLRIFGLDALDATRVGWSIQPSGSDEITVKPELPPYLQALSSFRDDIRKIARDKSPSMGRDILTLCDRMRDTVLPPMGVQLADQPGRPTVIKFVERSRGRGPNLTQLPTRESTQSSKRLERSKINPSDMFKPPHVTGQYGSWDEQGVPLTDADGMDLSKNQRKKLQKQWKFQQALHEQFENFH</sequence>
<gene>
    <name evidence="13" type="ORF">FA13DRAFT_1726197</name>
</gene>
<feature type="region of interest" description="Disordered" evidence="11">
    <location>
        <begin position="677"/>
        <end position="728"/>
    </location>
</feature>
<dbReference type="AlphaFoldDB" id="A0A4Y7TXF8"/>
<evidence type="ECO:0000256" key="7">
    <source>
        <dbReference type="ARBA" id="ARBA00022840"/>
    </source>
</evidence>
<dbReference type="CDD" id="cd00672">
    <property type="entry name" value="CysRS_core"/>
    <property type="match status" value="1"/>
</dbReference>
<dbReference type="InterPro" id="IPR024909">
    <property type="entry name" value="Cys-tRNA/MSH_ligase"/>
</dbReference>
<evidence type="ECO:0000313" key="14">
    <source>
        <dbReference type="Proteomes" id="UP000298030"/>
    </source>
</evidence>
<accession>A0A4Y7TXF8</accession>
<dbReference type="GO" id="GO:0006423">
    <property type="term" value="P:cysteinyl-tRNA aminoacylation"/>
    <property type="evidence" value="ECO:0007669"/>
    <property type="project" value="InterPro"/>
</dbReference>
<evidence type="ECO:0000259" key="12">
    <source>
        <dbReference type="Pfam" id="PF01406"/>
    </source>
</evidence>
<feature type="compositionally biased region" description="Polar residues" evidence="11">
    <location>
        <begin position="684"/>
        <end position="697"/>
    </location>
</feature>
<dbReference type="PANTHER" id="PTHR10890:SF3">
    <property type="entry name" value="CYSTEINE--TRNA LIGASE, CYTOPLASMIC"/>
    <property type="match status" value="1"/>
</dbReference>
<evidence type="ECO:0000256" key="10">
    <source>
        <dbReference type="ARBA" id="ARBA00031499"/>
    </source>
</evidence>
<keyword evidence="8" id="KW-0648">Protein biosynthesis</keyword>
<dbReference type="GO" id="GO:0004817">
    <property type="term" value="F:cysteine-tRNA ligase activity"/>
    <property type="evidence" value="ECO:0007669"/>
    <property type="project" value="UniProtKB-EC"/>
</dbReference>
<dbReference type="GO" id="GO:0005737">
    <property type="term" value="C:cytoplasm"/>
    <property type="evidence" value="ECO:0007669"/>
    <property type="project" value="TreeGrafter"/>
</dbReference>
<evidence type="ECO:0000256" key="6">
    <source>
        <dbReference type="ARBA" id="ARBA00022833"/>
    </source>
</evidence>
<feature type="domain" description="tRNA synthetases class I catalytic" evidence="12">
    <location>
        <begin position="59"/>
        <end position="482"/>
    </location>
</feature>
<dbReference type="HAMAP" id="MF_00041">
    <property type="entry name" value="Cys_tRNA_synth"/>
    <property type="match status" value="1"/>
</dbReference>
<keyword evidence="3" id="KW-0436">Ligase</keyword>
<dbReference type="SUPFAM" id="SSF47323">
    <property type="entry name" value="Anticodon-binding domain of a subclass of class I aminoacyl-tRNA synthetases"/>
    <property type="match status" value="1"/>
</dbReference>
<dbReference type="Gene3D" id="1.20.120.1910">
    <property type="entry name" value="Cysteine-tRNA ligase, C-terminal anti-codon recognition domain"/>
    <property type="match status" value="1"/>
</dbReference>
<dbReference type="InterPro" id="IPR015803">
    <property type="entry name" value="Cys-tRNA-ligase"/>
</dbReference>
<proteinExistence type="inferred from homology"/>
<keyword evidence="5" id="KW-0547">Nucleotide-binding</keyword>
<dbReference type="EMBL" id="QPFP01000003">
    <property type="protein sequence ID" value="TEB38518.1"/>
    <property type="molecule type" value="Genomic_DNA"/>
</dbReference>
<feature type="compositionally biased region" description="Polar residues" evidence="11">
    <location>
        <begin position="24"/>
        <end position="37"/>
    </location>
</feature>
<feature type="region of interest" description="Disordered" evidence="11">
    <location>
        <begin position="24"/>
        <end position="55"/>
    </location>
</feature>
<comment type="caution">
    <text evidence="13">The sequence shown here is derived from an EMBL/GenBank/DDBJ whole genome shotgun (WGS) entry which is preliminary data.</text>
</comment>
<dbReference type="EC" id="6.1.1.16" evidence="2"/>
<feature type="non-terminal residue" evidence="13">
    <location>
        <position position="1"/>
    </location>
</feature>
<evidence type="ECO:0000256" key="4">
    <source>
        <dbReference type="ARBA" id="ARBA00022723"/>
    </source>
</evidence>
<keyword evidence="4" id="KW-0479">Metal-binding</keyword>
<dbReference type="Proteomes" id="UP000298030">
    <property type="component" value="Unassembled WGS sequence"/>
</dbReference>
<evidence type="ECO:0000256" key="8">
    <source>
        <dbReference type="ARBA" id="ARBA00022917"/>
    </source>
</evidence>
<keyword evidence="6" id="KW-0862">Zinc</keyword>
<keyword evidence="14" id="KW-1185">Reference proteome</keyword>
<dbReference type="InterPro" id="IPR014729">
    <property type="entry name" value="Rossmann-like_a/b/a_fold"/>
</dbReference>
<dbReference type="PRINTS" id="PR00983">
    <property type="entry name" value="TRNASYNTHCYS"/>
</dbReference>
<dbReference type="PANTHER" id="PTHR10890">
    <property type="entry name" value="CYSTEINYL-TRNA SYNTHETASE"/>
    <property type="match status" value="1"/>
</dbReference>
<dbReference type="Gene3D" id="3.40.50.620">
    <property type="entry name" value="HUPs"/>
    <property type="match status" value="2"/>
</dbReference>
<dbReference type="STRING" id="71717.A0A4Y7TXF8"/>
<reference evidence="13 14" key="1">
    <citation type="journal article" date="2019" name="Nat. Ecol. Evol.">
        <title>Megaphylogeny resolves global patterns of mushroom evolution.</title>
        <authorList>
            <person name="Varga T."/>
            <person name="Krizsan K."/>
            <person name="Foldi C."/>
            <person name="Dima B."/>
            <person name="Sanchez-Garcia M."/>
            <person name="Sanchez-Ramirez S."/>
            <person name="Szollosi G.J."/>
            <person name="Szarkandi J.G."/>
            <person name="Papp V."/>
            <person name="Albert L."/>
            <person name="Andreopoulos W."/>
            <person name="Angelini C."/>
            <person name="Antonin V."/>
            <person name="Barry K.W."/>
            <person name="Bougher N.L."/>
            <person name="Buchanan P."/>
            <person name="Buyck B."/>
            <person name="Bense V."/>
            <person name="Catcheside P."/>
            <person name="Chovatia M."/>
            <person name="Cooper J."/>
            <person name="Damon W."/>
            <person name="Desjardin D."/>
            <person name="Finy P."/>
            <person name="Geml J."/>
            <person name="Haridas S."/>
            <person name="Hughes K."/>
            <person name="Justo A."/>
            <person name="Karasinski D."/>
            <person name="Kautmanova I."/>
            <person name="Kiss B."/>
            <person name="Kocsube S."/>
            <person name="Kotiranta H."/>
            <person name="LaButti K.M."/>
            <person name="Lechner B.E."/>
            <person name="Liimatainen K."/>
            <person name="Lipzen A."/>
            <person name="Lukacs Z."/>
            <person name="Mihaltcheva S."/>
            <person name="Morgado L.N."/>
            <person name="Niskanen T."/>
            <person name="Noordeloos M.E."/>
            <person name="Ohm R.A."/>
            <person name="Ortiz-Santana B."/>
            <person name="Ovrebo C."/>
            <person name="Racz N."/>
            <person name="Riley R."/>
            <person name="Savchenko A."/>
            <person name="Shiryaev A."/>
            <person name="Soop K."/>
            <person name="Spirin V."/>
            <person name="Szebenyi C."/>
            <person name="Tomsovsky M."/>
            <person name="Tulloss R.E."/>
            <person name="Uehling J."/>
            <person name="Grigoriev I.V."/>
            <person name="Vagvolgyi C."/>
            <person name="Papp T."/>
            <person name="Martin F.M."/>
            <person name="Miettinen O."/>
            <person name="Hibbett D.S."/>
            <person name="Nagy L.G."/>
        </authorList>
    </citation>
    <scope>NUCLEOTIDE SEQUENCE [LARGE SCALE GENOMIC DNA]</scope>
    <source>
        <strain evidence="13 14">FP101781</strain>
    </source>
</reference>
<organism evidence="13 14">
    <name type="scientific">Coprinellus micaceus</name>
    <name type="common">Glistening ink-cap mushroom</name>
    <name type="synonym">Coprinus micaceus</name>
    <dbReference type="NCBI Taxonomy" id="71717"/>
    <lineage>
        <taxon>Eukaryota</taxon>
        <taxon>Fungi</taxon>
        <taxon>Dikarya</taxon>
        <taxon>Basidiomycota</taxon>
        <taxon>Agaricomycotina</taxon>
        <taxon>Agaricomycetes</taxon>
        <taxon>Agaricomycetidae</taxon>
        <taxon>Agaricales</taxon>
        <taxon>Agaricineae</taxon>
        <taxon>Psathyrellaceae</taxon>
        <taxon>Coprinellus</taxon>
    </lineage>
</organism>
<keyword evidence="9" id="KW-0030">Aminoacyl-tRNA synthetase</keyword>
<evidence type="ECO:0000256" key="2">
    <source>
        <dbReference type="ARBA" id="ARBA00012832"/>
    </source>
</evidence>
<dbReference type="GO" id="GO:0046872">
    <property type="term" value="F:metal ion binding"/>
    <property type="evidence" value="ECO:0007669"/>
    <property type="project" value="UniProtKB-KW"/>
</dbReference>
<dbReference type="NCBIfam" id="TIGR00435">
    <property type="entry name" value="cysS"/>
    <property type="match status" value="1"/>
</dbReference>
<name>A0A4Y7TXF8_COPMI</name>
<evidence type="ECO:0000313" key="13">
    <source>
        <dbReference type="EMBL" id="TEB38518.1"/>
    </source>
</evidence>
<protein>
    <recommendedName>
        <fullName evidence="2">cysteine--tRNA ligase</fullName>
        <ecNumber evidence="2">6.1.1.16</ecNumber>
    </recommendedName>
    <alternativeName>
        <fullName evidence="10">Cysteinyl-tRNA synthetase</fullName>
    </alternativeName>
</protein>
<dbReference type="OrthoDB" id="438179at2759"/>
<evidence type="ECO:0000256" key="1">
    <source>
        <dbReference type="ARBA" id="ARBA00001947"/>
    </source>
</evidence>
<dbReference type="SUPFAM" id="SSF52374">
    <property type="entry name" value="Nucleotidylyl transferase"/>
    <property type="match status" value="1"/>
</dbReference>
<dbReference type="InterPro" id="IPR032678">
    <property type="entry name" value="tRNA-synt_1_cat_dom"/>
</dbReference>
<evidence type="ECO:0000256" key="11">
    <source>
        <dbReference type="SAM" id="MobiDB-lite"/>
    </source>
</evidence>
<comment type="cofactor">
    <cofactor evidence="1">
        <name>Zn(2+)</name>
        <dbReference type="ChEBI" id="CHEBI:29105"/>
    </cofactor>
</comment>
<evidence type="ECO:0000256" key="9">
    <source>
        <dbReference type="ARBA" id="ARBA00023146"/>
    </source>
</evidence>
<dbReference type="Pfam" id="PF01406">
    <property type="entry name" value="tRNA-synt_1e"/>
    <property type="match status" value="1"/>
</dbReference>
<keyword evidence="7" id="KW-0067">ATP-binding</keyword>
<dbReference type="GO" id="GO:0005524">
    <property type="term" value="F:ATP binding"/>
    <property type="evidence" value="ECO:0007669"/>
    <property type="project" value="UniProtKB-KW"/>
</dbReference>